<keyword evidence="3" id="KW-0808">Transferase</keyword>
<dbReference type="InterPro" id="IPR054566">
    <property type="entry name" value="ManC/GMP-like_b-helix"/>
</dbReference>
<dbReference type="InterPro" id="IPR049577">
    <property type="entry name" value="GMPP_N"/>
</dbReference>
<organism evidence="3 4">
    <name type="scientific">Opitutus terrae (strain DSM 11246 / JCM 15787 / PB90-1)</name>
    <dbReference type="NCBI Taxonomy" id="452637"/>
    <lineage>
        <taxon>Bacteria</taxon>
        <taxon>Pseudomonadati</taxon>
        <taxon>Verrucomicrobiota</taxon>
        <taxon>Opitutia</taxon>
        <taxon>Opitutales</taxon>
        <taxon>Opitutaceae</taxon>
        <taxon>Opitutus</taxon>
    </lineage>
</organism>
<keyword evidence="3" id="KW-0548">Nucleotidyltransferase</keyword>
<gene>
    <name evidence="3" type="ordered locus">Oter_3806</name>
</gene>
<dbReference type="GO" id="GO:0004475">
    <property type="term" value="F:mannose-1-phosphate guanylyltransferase (GTP) activity"/>
    <property type="evidence" value="ECO:0007669"/>
    <property type="project" value="InterPro"/>
</dbReference>
<dbReference type="KEGG" id="ote:Oter_3806"/>
<keyword evidence="4" id="KW-1185">Reference proteome</keyword>
<evidence type="ECO:0000313" key="3">
    <source>
        <dbReference type="EMBL" id="ACB77081.1"/>
    </source>
</evidence>
<dbReference type="GO" id="GO:0008928">
    <property type="term" value="F:mannose-1-phosphate guanylyltransferase (GDP) activity"/>
    <property type="evidence" value="ECO:0007669"/>
    <property type="project" value="UniProtKB-EC"/>
</dbReference>
<proteinExistence type="predicted"/>
<feature type="domain" description="MannoseP isomerase/GMP-like beta-helix" evidence="2">
    <location>
        <begin position="303"/>
        <end position="347"/>
    </location>
</feature>
<dbReference type="PANTHER" id="PTHR46390">
    <property type="entry name" value="MANNOSE-1-PHOSPHATE GUANYLYLTRANSFERASE"/>
    <property type="match status" value="1"/>
</dbReference>
<dbReference type="HOGENOM" id="CLU_035527_0_1_0"/>
<dbReference type="Pfam" id="PF22640">
    <property type="entry name" value="ManC_GMP_beta-helix"/>
    <property type="match status" value="1"/>
</dbReference>
<dbReference type="OrthoDB" id="9806359at2"/>
<dbReference type="CDD" id="cd02509">
    <property type="entry name" value="GDP-M1P_Guanylyltransferase"/>
    <property type="match status" value="1"/>
</dbReference>
<dbReference type="eggNOG" id="COG0836">
    <property type="taxonomic scope" value="Bacteria"/>
</dbReference>
<dbReference type="STRING" id="452637.Oter_3806"/>
<evidence type="ECO:0000313" key="4">
    <source>
        <dbReference type="Proteomes" id="UP000007013"/>
    </source>
</evidence>
<dbReference type="InterPro" id="IPR029044">
    <property type="entry name" value="Nucleotide-diphossugar_trans"/>
</dbReference>
<evidence type="ECO:0000259" key="1">
    <source>
        <dbReference type="Pfam" id="PF00483"/>
    </source>
</evidence>
<dbReference type="SUPFAM" id="SSF53448">
    <property type="entry name" value="Nucleotide-diphospho-sugar transferases"/>
    <property type="match status" value="1"/>
</dbReference>
<dbReference type="EMBL" id="CP001032">
    <property type="protein sequence ID" value="ACB77081.1"/>
    <property type="molecule type" value="Genomic_DNA"/>
</dbReference>
<dbReference type="InterPro" id="IPR005835">
    <property type="entry name" value="NTP_transferase_dom"/>
</dbReference>
<name>B1ZYI3_OPITP</name>
<dbReference type="AlphaFoldDB" id="B1ZYI3"/>
<dbReference type="Proteomes" id="UP000007013">
    <property type="component" value="Chromosome"/>
</dbReference>
<reference evidence="3 4" key="1">
    <citation type="journal article" date="2011" name="J. Bacteriol.">
        <title>Genome sequence of the verrucomicrobium Opitutus terrae PB90-1, an abundant inhabitant of rice paddy soil ecosystems.</title>
        <authorList>
            <person name="van Passel M.W."/>
            <person name="Kant R."/>
            <person name="Palva A."/>
            <person name="Copeland A."/>
            <person name="Lucas S."/>
            <person name="Lapidus A."/>
            <person name="Glavina del Rio T."/>
            <person name="Pitluck S."/>
            <person name="Goltsman E."/>
            <person name="Clum A."/>
            <person name="Sun H."/>
            <person name="Schmutz J."/>
            <person name="Larimer F.W."/>
            <person name="Land M.L."/>
            <person name="Hauser L."/>
            <person name="Kyrpides N."/>
            <person name="Mikhailova N."/>
            <person name="Richardson P.P."/>
            <person name="Janssen P.H."/>
            <person name="de Vos W.M."/>
            <person name="Smidt H."/>
        </authorList>
    </citation>
    <scope>NUCLEOTIDE SEQUENCE [LARGE SCALE GENOMIC DNA]</scope>
    <source>
        <strain evidence="4">DSM 11246 / JCM 15787 / PB90-1</strain>
    </source>
</reference>
<dbReference type="Pfam" id="PF00483">
    <property type="entry name" value="NTP_transferase"/>
    <property type="match status" value="1"/>
</dbReference>
<dbReference type="EC" id="2.7.7.22" evidence="3"/>
<dbReference type="RefSeq" id="WP_012376610.1">
    <property type="nucleotide sequence ID" value="NC_010571.1"/>
</dbReference>
<dbReference type="PANTHER" id="PTHR46390:SF1">
    <property type="entry name" value="MANNOSE-1-PHOSPHATE GUANYLYLTRANSFERASE"/>
    <property type="match status" value="1"/>
</dbReference>
<dbReference type="Gene3D" id="3.90.550.10">
    <property type="entry name" value="Spore Coat Polysaccharide Biosynthesis Protein SpsA, Chain A"/>
    <property type="match status" value="1"/>
</dbReference>
<accession>B1ZYI3</accession>
<dbReference type="GO" id="GO:0009298">
    <property type="term" value="P:GDP-mannose biosynthetic process"/>
    <property type="evidence" value="ECO:0007669"/>
    <property type="project" value="TreeGrafter"/>
</dbReference>
<dbReference type="SUPFAM" id="SSF159283">
    <property type="entry name" value="Guanosine diphospho-D-mannose pyrophosphorylase/mannose-6-phosphate isomerase linker domain"/>
    <property type="match status" value="1"/>
</dbReference>
<protein>
    <submittedName>
        <fullName evidence="3">Mannose-1-phosphate guanylyltransferase (GDP)</fullName>
        <ecNumber evidence="3">2.7.7.22</ecNumber>
    </submittedName>
</protein>
<sequence length="355" mass="38824">MNEHSNTYVCIMAGGSGERFWPMSRRRTPKHLLKLFSERTLLEETVRRFEGVVPRANIFVLTNEAQLEPTRAALPMLAPDQIIAEPEKRDTAPAAALATGLVRARAKDGVMALLPADHLIKNTARLAEQLGAALARAAGTDALLTFAIKPSYPSPGFGYLEMGEELDRTPTLGVVRRAVRFVEKPDLPTAERYVAGGNHAWNAGMFIWRVSAFLDEAERHAPALAKFVREFPAGDPSAYLQARFGALPKTSVDYAVMEKAARVETILAEYDWDDVGMWTSLPPHLQQDAAGNAVKGAVLAENATRNIAISNGRVVALVGVKDLVVVETPDAVLVCHRDAVQDIKKLMPMLPKELQ</sequence>
<dbReference type="InterPro" id="IPR051161">
    <property type="entry name" value="Mannose-6P_isomerase_type2"/>
</dbReference>
<feature type="domain" description="Nucleotidyl transferase" evidence="1">
    <location>
        <begin position="11"/>
        <end position="281"/>
    </location>
</feature>
<evidence type="ECO:0000259" key="2">
    <source>
        <dbReference type="Pfam" id="PF22640"/>
    </source>
</evidence>